<comment type="caution">
    <text evidence="2">The sequence shown here is derived from an EMBL/GenBank/DDBJ whole genome shotgun (WGS) entry which is preliminary data.</text>
</comment>
<evidence type="ECO:0000259" key="1">
    <source>
        <dbReference type="Pfam" id="PF17293"/>
    </source>
</evidence>
<dbReference type="AlphaFoldDB" id="A0A2S8A7J3"/>
<dbReference type="RefSeq" id="WP_105247683.1">
    <property type="nucleotide sequence ID" value="NZ_PSZM01000046.1"/>
</dbReference>
<proteinExistence type="predicted"/>
<dbReference type="Proteomes" id="UP000238042">
    <property type="component" value="Unassembled WGS sequence"/>
</dbReference>
<protein>
    <recommendedName>
        <fullName evidence="1">Arm DNA-binding domain-containing protein</fullName>
    </recommendedName>
</protein>
<evidence type="ECO:0000313" key="3">
    <source>
        <dbReference type="Proteomes" id="UP000238042"/>
    </source>
</evidence>
<name>A0A2S8A7J3_9FLAO</name>
<reference evidence="2 3" key="1">
    <citation type="submission" date="2018-02" db="EMBL/GenBank/DDBJ databases">
        <title>Genome sequences of Apibacter spp., gut symbionts of Asian honey bees.</title>
        <authorList>
            <person name="Kwong W.K."/>
            <person name="Steele M.I."/>
            <person name="Moran N.A."/>
        </authorList>
    </citation>
    <scope>NUCLEOTIDE SEQUENCE [LARGE SCALE GENOMIC DNA]</scope>
    <source>
        <strain evidence="3">wkB301</strain>
    </source>
</reference>
<feature type="domain" description="Arm DNA-binding" evidence="1">
    <location>
        <begin position="3"/>
        <end position="40"/>
    </location>
</feature>
<accession>A0A2S8A7J3</accession>
<gene>
    <name evidence="2" type="ORF">C4S77_11650</name>
</gene>
<dbReference type="EMBL" id="PSZM01000046">
    <property type="protein sequence ID" value="PQL90532.1"/>
    <property type="molecule type" value="Genomic_DNA"/>
</dbReference>
<sequence length="48" mass="6026">MNIRLRKRELKEKGRYALYLDIYAYQKQWQENLKFYLESDKGILPFVR</sequence>
<dbReference type="InterPro" id="IPR035386">
    <property type="entry name" value="Arm-DNA-bind_5"/>
</dbReference>
<evidence type="ECO:0000313" key="2">
    <source>
        <dbReference type="EMBL" id="PQL90532.1"/>
    </source>
</evidence>
<keyword evidence="3" id="KW-1185">Reference proteome</keyword>
<organism evidence="2 3">
    <name type="scientific">Apibacter adventoris</name>
    <dbReference type="NCBI Taxonomy" id="1679466"/>
    <lineage>
        <taxon>Bacteria</taxon>
        <taxon>Pseudomonadati</taxon>
        <taxon>Bacteroidota</taxon>
        <taxon>Flavobacteriia</taxon>
        <taxon>Flavobacteriales</taxon>
        <taxon>Weeksellaceae</taxon>
        <taxon>Apibacter</taxon>
    </lineage>
</organism>
<dbReference type="Pfam" id="PF17293">
    <property type="entry name" value="Arm-DNA-bind_5"/>
    <property type="match status" value="1"/>
</dbReference>